<dbReference type="NCBIfam" id="NF001299">
    <property type="entry name" value="PRK00241.1"/>
    <property type="match status" value="1"/>
</dbReference>
<feature type="domain" description="Nudix hydrolase" evidence="11">
    <location>
        <begin position="165"/>
        <end position="288"/>
    </location>
</feature>
<evidence type="ECO:0000256" key="4">
    <source>
        <dbReference type="ARBA" id="ARBA00012381"/>
    </source>
</evidence>
<comment type="cofactor">
    <cofactor evidence="1">
        <name>Mg(2+)</name>
        <dbReference type="ChEBI" id="CHEBI:18420"/>
    </cofactor>
</comment>
<dbReference type="Gene3D" id="3.90.79.20">
    <property type="match status" value="1"/>
</dbReference>
<dbReference type="SUPFAM" id="SSF55811">
    <property type="entry name" value="Nudix"/>
    <property type="match status" value="1"/>
</dbReference>
<name>A0ABW3SVV5_9BACT</name>
<evidence type="ECO:0000256" key="5">
    <source>
        <dbReference type="ARBA" id="ARBA00022723"/>
    </source>
</evidence>
<dbReference type="CDD" id="cd03429">
    <property type="entry name" value="NUDIX_NADH_pyrophosphatase_Nudt13"/>
    <property type="match status" value="1"/>
</dbReference>
<evidence type="ECO:0000313" key="13">
    <source>
        <dbReference type="Proteomes" id="UP001597094"/>
    </source>
</evidence>
<evidence type="ECO:0000256" key="9">
    <source>
        <dbReference type="ARBA" id="ARBA00023679"/>
    </source>
</evidence>
<evidence type="ECO:0000256" key="6">
    <source>
        <dbReference type="ARBA" id="ARBA00022801"/>
    </source>
</evidence>
<dbReference type="InterPro" id="IPR020476">
    <property type="entry name" value="Nudix_hydrolase"/>
</dbReference>
<keyword evidence="7" id="KW-0460">Magnesium</keyword>
<comment type="similarity">
    <text evidence="3">Belongs to the Nudix hydrolase family. NudC subfamily.</text>
</comment>
<evidence type="ECO:0000256" key="2">
    <source>
        <dbReference type="ARBA" id="ARBA00001947"/>
    </source>
</evidence>
<protein>
    <recommendedName>
        <fullName evidence="4">NAD(+) diphosphatase</fullName>
        <ecNumber evidence="4">3.6.1.22</ecNumber>
    </recommendedName>
</protein>
<reference evidence="13" key="1">
    <citation type="journal article" date="2019" name="Int. J. Syst. Evol. Microbiol.">
        <title>The Global Catalogue of Microorganisms (GCM) 10K type strain sequencing project: providing services to taxonomists for standard genome sequencing and annotation.</title>
        <authorList>
            <consortium name="The Broad Institute Genomics Platform"/>
            <consortium name="The Broad Institute Genome Sequencing Center for Infectious Disease"/>
            <person name="Wu L."/>
            <person name="Ma J."/>
        </authorList>
    </citation>
    <scope>NUCLEOTIDE SEQUENCE [LARGE SCALE GENOMIC DNA]</scope>
    <source>
        <strain evidence="13">JCM 31319</strain>
    </source>
</reference>
<evidence type="ECO:0000256" key="7">
    <source>
        <dbReference type="ARBA" id="ARBA00022842"/>
    </source>
</evidence>
<dbReference type="InterPro" id="IPR000086">
    <property type="entry name" value="NUDIX_hydrolase_dom"/>
</dbReference>
<dbReference type="Pfam" id="PF00293">
    <property type="entry name" value="NUDIX"/>
    <property type="match status" value="1"/>
</dbReference>
<keyword evidence="8" id="KW-0520">NAD</keyword>
<keyword evidence="5" id="KW-0479">Metal-binding</keyword>
<organism evidence="12 13">
    <name type="scientific">Pontibacter rugosus</name>
    <dbReference type="NCBI Taxonomy" id="1745966"/>
    <lineage>
        <taxon>Bacteria</taxon>
        <taxon>Pseudomonadati</taxon>
        <taxon>Bacteroidota</taxon>
        <taxon>Cytophagia</taxon>
        <taxon>Cytophagales</taxon>
        <taxon>Hymenobacteraceae</taxon>
        <taxon>Pontibacter</taxon>
    </lineage>
</organism>
<comment type="catalytic activity">
    <reaction evidence="9">
        <text>a 5'-end NAD(+)-phospho-ribonucleoside in mRNA + H2O = a 5'-end phospho-adenosine-phospho-ribonucleoside in mRNA + beta-nicotinamide D-ribonucleotide + 2 H(+)</text>
        <dbReference type="Rhea" id="RHEA:60876"/>
        <dbReference type="Rhea" id="RHEA-COMP:15698"/>
        <dbReference type="Rhea" id="RHEA-COMP:15719"/>
        <dbReference type="ChEBI" id="CHEBI:14649"/>
        <dbReference type="ChEBI" id="CHEBI:15377"/>
        <dbReference type="ChEBI" id="CHEBI:15378"/>
        <dbReference type="ChEBI" id="CHEBI:144029"/>
        <dbReference type="ChEBI" id="CHEBI:144051"/>
    </reaction>
    <physiologicalReaction direction="left-to-right" evidence="9">
        <dbReference type="Rhea" id="RHEA:60877"/>
    </physiologicalReaction>
</comment>
<dbReference type="InterPro" id="IPR049734">
    <property type="entry name" value="NudC-like_C"/>
</dbReference>
<dbReference type="PANTHER" id="PTHR42904:SF6">
    <property type="entry name" value="NAD-CAPPED RNA HYDROLASE NUDT12"/>
    <property type="match status" value="1"/>
</dbReference>
<dbReference type="InterPro" id="IPR015797">
    <property type="entry name" value="NUDIX_hydrolase-like_dom_sf"/>
</dbReference>
<gene>
    <name evidence="12" type="primary">nudC</name>
    <name evidence="12" type="ORF">ACFQ2O_20410</name>
</gene>
<dbReference type="Gene3D" id="3.90.79.10">
    <property type="entry name" value="Nucleoside Triphosphate Pyrophosphohydrolase"/>
    <property type="match status" value="1"/>
</dbReference>
<dbReference type="Proteomes" id="UP001597094">
    <property type="component" value="Unassembled WGS sequence"/>
</dbReference>
<dbReference type="RefSeq" id="WP_377532437.1">
    <property type="nucleotide sequence ID" value="NZ_JBHTLD010000309.1"/>
</dbReference>
<keyword evidence="6 10" id="KW-0378">Hydrolase</keyword>
<evidence type="ECO:0000259" key="11">
    <source>
        <dbReference type="PROSITE" id="PS51462"/>
    </source>
</evidence>
<dbReference type="GO" id="GO:0016787">
    <property type="term" value="F:hydrolase activity"/>
    <property type="evidence" value="ECO:0007669"/>
    <property type="project" value="UniProtKB-KW"/>
</dbReference>
<evidence type="ECO:0000256" key="1">
    <source>
        <dbReference type="ARBA" id="ARBA00001946"/>
    </source>
</evidence>
<accession>A0ABW3SVV5</accession>
<dbReference type="InterPro" id="IPR015375">
    <property type="entry name" value="NADH_PPase-like_N"/>
</dbReference>
<dbReference type="EMBL" id="JBHTLD010000309">
    <property type="protein sequence ID" value="MFD1188582.1"/>
    <property type="molecule type" value="Genomic_DNA"/>
</dbReference>
<comment type="caution">
    <text evidence="12">The sequence shown here is derived from an EMBL/GenBank/DDBJ whole genome shotgun (WGS) entry which is preliminary data.</text>
</comment>
<evidence type="ECO:0000256" key="3">
    <source>
        <dbReference type="ARBA" id="ARBA00009595"/>
    </source>
</evidence>
<dbReference type="PANTHER" id="PTHR42904">
    <property type="entry name" value="NUDIX HYDROLASE, NUDC SUBFAMILY"/>
    <property type="match status" value="1"/>
</dbReference>
<sequence length="309" mass="34473">MNYFSHNPLNRYSEIRADEARLESLWHDEKVRVLIVLNNLNLLTQNAKEAALLSGAEAAGLAQVASIKVYLGSEGEVPYFALGFAAEQEEELTSLLSAGYALHDIRKVALHLSKEHGALLAYARGLVYWNLHHQYCENCASPTVSHEAGHVRYCTNEACKRHHIPRTDTAVIVLIAEGNACLLGRQQVWPTGMFAVVAGFLEPGETLEQAVAREAMEETGVSLQSVTYHSSQPWPFPGSIMVGFKAVAANRAIQVDNKELEDARWFTRDEIKEGLQHSTLLLPPQFSIAFELIRDWFDAEEGYKLQDLL</sequence>
<dbReference type="InterPro" id="IPR050241">
    <property type="entry name" value="NAD-cap_RNA_hydrolase_NudC"/>
</dbReference>
<evidence type="ECO:0000256" key="8">
    <source>
        <dbReference type="ARBA" id="ARBA00023027"/>
    </source>
</evidence>
<evidence type="ECO:0000313" key="12">
    <source>
        <dbReference type="EMBL" id="MFD1188582.1"/>
    </source>
</evidence>
<dbReference type="EC" id="3.6.1.22" evidence="4"/>
<dbReference type="Pfam" id="PF09296">
    <property type="entry name" value="NUDIX-like"/>
    <property type="match status" value="1"/>
</dbReference>
<comment type="cofactor">
    <cofactor evidence="2">
        <name>Zn(2+)</name>
        <dbReference type="ChEBI" id="CHEBI:29105"/>
    </cofactor>
</comment>
<dbReference type="PROSITE" id="PS00893">
    <property type="entry name" value="NUDIX_BOX"/>
    <property type="match status" value="1"/>
</dbReference>
<dbReference type="PROSITE" id="PS51462">
    <property type="entry name" value="NUDIX"/>
    <property type="match status" value="1"/>
</dbReference>
<keyword evidence="13" id="KW-1185">Reference proteome</keyword>
<dbReference type="InterPro" id="IPR020084">
    <property type="entry name" value="NUDIX_hydrolase_CS"/>
</dbReference>
<proteinExistence type="inferred from homology"/>
<evidence type="ECO:0000256" key="10">
    <source>
        <dbReference type="RuleBase" id="RU003476"/>
    </source>
</evidence>
<dbReference type="PRINTS" id="PR00502">
    <property type="entry name" value="NUDIXFAMILY"/>
</dbReference>